<feature type="non-terminal residue" evidence="2">
    <location>
        <position position="70"/>
    </location>
</feature>
<feature type="signal peptide" evidence="1">
    <location>
        <begin position="1"/>
        <end position="17"/>
    </location>
</feature>
<reference evidence="2 3" key="1">
    <citation type="journal article" date="2018" name="MBio">
        <title>Comparative Genomics Reveals the Core Gene Toolbox for the Fungus-Insect Symbiosis.</title>
        <authorList>
            <person name="Wang Y."/>
            <person name="Stata M."/>
            <person name="Wang W."/>
            <person name="Stajich J.E."/>
            <person name="White M.M."/>
            <person name="Moncalvo J.M."/>
        </authorList>
    </citation>
    <scope>NUCLEOTIDE SEQUENCE [LARGE SCALE GENOMIC DNA]</scope>
    <source>
        <strain evidence="2 3">AUS-126-30</strain>
    </source>
</reference>
<gene>
    <name evidence="2" type="ORF">BB558_005731</name>
</gene>
<evidence type="ECO:0000256" key="1">
    <source>
        <dbReference type="SAM" id="SignalP"/>
    </source>
</evidence>
<organism evidence="2 3">
    <name type="scientific">Smittium angustum</name>
    <dbReference type="NCBI Taxonomy" id="133377"/>
    <lineage>
        <taxon>Eukaryota</taxon>
        <taxon>Fungi</taxon>
        <taxon>Fungi incertae sedis</taxon>
        <taxon>Zoopagomycota</taxon>
        <taxon>Kickxellomycotina</taxon>
        <taxon>Harpellomycetes</taxon>
        <taxon>Harpellales</taxon>
        <taxon>Legeriomycetaceae</taxon>
        <taxon>Smittium</taxon>
    </lineage>
</organism>
<comment type="caution">
    <text evidence="2">The sequence shown here is derived from an EMBL/GenBank/DDBJ whole genome shotgun (WGS) entry which is preliminary data.</text>
</comment>
<name>A0A2U1IZL2_SMIAN</name>
<feature type="chain" id="PRO_5015738536" evidence="1">
    <location>
        <begin position="18"/>
        <end position="70"/>
    </location>
</feature>
<protein>
    <submittedName>
        <fullName evidence="2">Uncharacterized protein</fullName>
    </submittedName>
</protein>
<keyword evidence="3" id="KW-1185">Reference proteome</keyword>
<accession>A0A2U1IZL2</accession>
<keyword evidence="1" id="KW-0732">Signal</keyword>
<proteinExistence type="predicted"/>
<dbReference type="EMBL" id="MBFU01000567">
    <property type="protein sequence ID" value="PVZ98261.1"/>
    <property type="molecule type" value="Genomic_DNA"/>
</dbReference>
<evidence type="ECO:0000313" key="2">
    <source>
        <dbReference type="EMBL" id="PVZ98261.1"/>
    </source>
</evidence>
<evidence type="ECO:0000313" key="3">
    <source>
        <dbReference type="Proteomes" id="UP000245591"/>
    </source>
</evidence>
<dbReference type="Proteomes" id="UP000245591">
    <property type="component" value="Unassembled WGS sequence"/>
</dbReference>
<dbReference type="AlphaFoldDB" id="A0A2U1IZL2"/>
<sequence>MKLSLFVLFTQILSASAAVVTVTVTSTAVNPKCPPTPVPPTPYEKCLKEHDGKSEFKINNQDCKCMTDGS</sequence>